<dbReference type="EMBL" id="JAEHFW010000003">
    <property type="protein sequence ID" value="MBK0380671.1"/>
    <property type="molecule type" value="Genomic_DNA"/>
</dbReference>
<keyword evidence="1" id="KW-0812">Transmembrane</keyword>
<protein>
    <recommendedName>
        <fullName evidence="4">O-antigen ligase-like membrane protein</fullName>
    </recommendedName>
</protein>
<feature type="transmembrane region" description="Helical" evidence="1">
    <location>
        <begin position="368"/>
        <end position="397"/>
    </location>
</feature>
<proteinExistence type="predicted"/>
<feature type="transmembrane region" description="Helical" evidence="1">
    <location>
        <begin position="240"/>
        <end position="262"/>
    </location>
</feature>
<keyword evidence="3" id="KW-1185">Reference proteome</keyword>
<sequence length="414" mass="48229">MDFKNFDLNYFVTLFFLLLSANANVLSSSTLGWIIILVLMITMAISKKLFTKRDIQLISIFSGIYLFYMAFRFLAVNDVETEYLTSDVIFLFKYIYLAFIVCVILKEKALANIVKVMTHLTLLSFVFFAFQVIAGDTMYNMFSALNFPTGNTIPGYTNILLFTYTQGFHDFSNSGFVWEPGAFGCFLVFTLMYHFFLNKFKFDKIAIILIIANLTTFSTTNYLGLLVLLFMAYRYRVPKINIWVLILIPAIILAFIFIPFLADKIVDTYKEDMRDLNHLRVLQKYYHHNRMEIPLNRFSSMWYIYDTFGSKLILGVSNKYNEILDKAYTVNISNGVFDFLAKFGVIGFLYLVYKYAKVCVQYIVRGENLIYCILILLITSFGEPILFLPFILIFLFLKDKQVPFIKYKIDTLDS</sequence>
<feature type="transmembrane region" description="Helical" evidence="1">
    <location>
        <begin position="208"/>
        <end position="234"/>
    </location>
</feature>
<keyword evidence="1" id="KW-1133">Transmembrane helix</keyword>
<keyword evidence="1" id="KW-0472">Membrane</keyword>
<feature type="transmembrane region" description="Helical" evidence="1">
    <location>
        <begin position="88"/>
        <end position="105"/>
    </location>
</feature>
<feature type="transmembrane region" description="Helical" evidence="1">
    <location>
        <begin position="57"/>
        <end position="76"/>
    </location>
</feature>
<reference evidence="2" key="1">
    <citation type="submission" date="2020-12" db="EMBL/GenBank/DDBJ databases">
        <title>Bacterial novel species Mucilaginibacter sp. SD-g isolated from soil.</title>
        <authorList>
            <person name="Jung H.-Y."/>
        </authorList>
    </citation>
    <scope>NUCLEOTIDE SEQUENCE</scope>
    <source>
        <strain evidence="2">SD-g</strain>
    </source>
</reference>
<dbReference type="RefSeq" id="WP_200067214.1">
    <property type="nucleotide sequence ID" value="NZ_JAEHFW010000003.1"/>
</dbReference>
<accession>A0A934PW96</accession>
<feature type="transmembrane region" description="Helical" evidence="1">
    <location>
        <begin position="336"/>
        <end position="356"/>
    </location>
</feature>
<organism evidence="2 3">
    <name type="scientific">Mucilaginibacter segetis</name>
    <dbReference type="NCBI Taxonomy" id="2793071"/>
    <lineage>
        <taxon>Bacteria</taxon>
        <taxon>Pseudomonadati</taxon>
        <taxon>Bacteroidota</taxon>
        <taxon>Sphingobacteriia</taxon>
        <taxon>Sphingobacteriales</taxon>
        <taxon>Sphingobacteriaceae</taxon>
        <taxon>Mucilaginibacter</taxon>
    </lineage>
</organism>
<dbReference type="Proteomes" id="UP000613193">
    <property type="component" value="Unassembled WGS sequence"/>
</dbReference>
<feature type="transmembrane region" description="Helical" evidence="1">
    <location>
        <begin position="117"/>
        <end position="134"/>
    </location>
</feature>
<feature type="transmembrane region" description="Helical" evidence="1">
    <location>
        <begin position="176"/>
        <end position="196"/>
    </location>
</feature>
<name>A0A934PW96_9SPHI</name>
<gene>
    <name evidence="2" type="ORF">I5M19_15210</name>
</gene>
<dbReference type="AlphaFoldDB" id="A0A934PW96"/>
<evidence type="ECO:0000256" key="1">
    <source>
        <dbReference type="SAM" id="Phobius"/>
    </source>
</evidence>
<comment type="caution">
    <text evidence="2">The sequence shown here is derived from an EMBL/GenBank/DDBJ whole genome shotgun (WGS) entry which is preliminary data.</text>
</comment>
<evidence type="ECO:0008006" key="4">
    <source>
        <dbReference type="Google" id="ProtNLM"/>
    </source>
</evidence>
<evidence type="ECO:0000313" key="3">
    <source>
        <dbReference type="Proteomes" id="UP000613193"/>
    </source>
</evidence>
<evidence type="ECO:0000313" key="2">
    <source>
        <dbReference type="EMBL" id="MBK0380671.1"/>
    </source>
</evidence>